<dbReference type="InParanoid" id="D8PZM0"/>
<dbReference type="EMBL" id="GL377304">
    <property type="protein sequence ID" value="EFI98885.1"/>
    <property type="molecule type" value="Genomic_DNA"/>
</dbReference>
<keyword evidence="3" id="KW-1185">Reference proteome</keyword>
<protein>
    <submittedName>
        <fullName evidence="2">Uncharacterized protein</fullName>
    </submittedName>
</protein>
<feature type="transmembrane region" description="Helical" evidence="1">
    <location>
        <begin position="60"/>
        <end position="82"/>
    </location>
</feature>
<feature type="non-terminal residue" evidence="2">
    <location>
        <position position="338"/>
    </location>
</feature>
<dbReference type="OMA" id="NEMAWID"/>
<feature type="transmembrane region" description="Helical" evidence="1">
    <location>
        <begin position="22"/>
        <end position="39"/>
    </location>
</feature>
<keyword evidence="1" id="KW-0472">Membrane</keyword>
<feature type="transmembrane region" description="Helical" evidence="1">
    <location>
        <begin position="226"/>
        <end position="250"/>
    </location>
</feature>
<dbReference type="Proteomes" id="UP000007431">
    <property type="component" value="Unassembled WGS sequence"/>
</dbReference>
<evidence type="ECO:0000313" key="2">
    <source>
        <dbReference type="EMBL" id="EFI98885.1"/>
    </source>
</evidence>
<sequence length="338" mass="36480">MADNTTPCIPINEPPMMMDRTLLMGVTLAGGAWGVLLAVSFRTVQALFVCISSRPQTSRAYAVSLLAFVLLVFACGTLNYAANTELGLRVYVDNRMYPGGPSAFLLAHYADPCFIMGNASYVVASALADALLLYRCYIVWAEQWRVVIFPVCIYLASISMSVFLMYQVSQPATSLWHHINFGLAYFSLSLAVNVILTFLIASRLLAFSKRMKATLGAQHAHTYTSVAALVVESAAPYALTNLVFIVTYGIGSPLSYALLPILSQVMCTSAVLIILRVASGRAWSAQTTERAFNERGNVTSNMSGKGKSRAMALSSIHFKGFESGGGRGSSLESQLAEA</sequence>
<name>D8PZM0_SCHCM</name>
<feature type="transmembrane region" description="Helical" evidence="1">
    <location>
        <begin position="146"/>
        <end position="166"/>
    </location>
</feature>
<dbReference type="OrthoDB" id="3245627at2759"/>
<dbReference type="KEGG" id="scm:SCHCO_02493744"/>
<dbReference type="HOGENOM" id="CLU_044614_0_0_1"/>
<evidence type="ECO:0000313" key="3">
    <source>
        <dbReference type="Proteomes" id="UP000007431"/>
    </source>
</evidence>
<dbReference type="eggNOG" id="ENOG502SMY3">
    <property type="taxonomic scope" value="Eukaryota"/>
</dbReference>
<dbReference type="RefSeq" id="XP_003033788.1">
    <property type="nucleotide sequence ID" value="XM_003033742.1"/>
</dbReference>
<proteinExistence type="predicted"/>
<dbReference type="VEuPathDB" id="FungiDB:SCHCODRAFT_02493744"/>
<reference evidence="2 3" key="1">
    <citation type="journal article" date="2010" name="Nat. Biotechnol.">
        <title>Genome sequence of the model mushroom Schizophyllum commune.</title>
        <authorList>
            <person name="Ohm R.A."/>
            <person name="de Jong J.F."/>
            <person name="Lugones L.G."/>
            <person name="Aerts A."/>
            <person name="Kothe E."/>
            <person name="Stajich J.E."/>
            <person name="de Vries R.P."/>
            <person name="Record E."/>
            <person name="Levasseur A."/>
            <person name="Baker S.E."/>
            <person name="Bartholomew K.A."/>
            <person name="Coutinho P.M."/>
            <person name="Erdmann S."/>
            <person name="Fowler T.J."/>
            <person name="Gathman A.C."/>
            <person name="Lombard V."/>
            <person name="Henrissat B."/>
            <person name="Knabe N."/>
            <person name="Kuees U."/>
            <person name="Lilly W.W."/>
            <person name="Lindquist E."/>
            <person name="Lucas S."/>
            <person name="Magnuson J.K."/>
            <person name="Piumi F."/>
            <person name="Raudaskoski M."/>
            <person name="Salamov A."/>
            <person name="Schmutz J."/>
            <person name="Schwarze F.W.M.R."/>
            <person name="vanKuyk P.A."/>
            <person name="Horton J.S."/>
            <person name="Grigoriev I.V."/>
            <person name="Woesten H.A.B."/>
        </authorList>
    </citation>
    <scope>NUCLEOTIDE SEQUENCE [LARGE SCALE GENOMIC DNA]</scope>
    <source>
        <strain evidence="3">H4-8 / FGSC 9210</strain>
    </source>
</reference>
<feature type="transmembrane region" description="Helical" evidence="1">
    <location>
        <begin position="186"/>
        <end position="206"/>
    </location>
</feature>
<keyword evidence="1" id="KW-1133">Transmembrane helix</keyword>
<keyword evidence="1" id="KW-0812">Transmembrane</keyword>
<feature type="transmembrane region" description="Helical" evidence="1">
    <location>
        <begin position="256"/>
        <end position="275"/>
    </location>
</feature>
<gene>
    <name evidence="2" type="ORF">SCHCODRAFT_106786</name>
</gene>
<dbReference type="AlphaFoldDB" id="D8PZM0"/>
<feature type="transmembrane region" description="Helical" evidence="1">
    <location>
        <begin position="114"/>
        <end position="134"/>
    </location>
</feature>
<accession>D8PZM0</accession>
<organism evidence="3">
    <name type="scientific">Schizophyllum commune (strain H4-8 / FGSC 9210)</name>
    <name type="common">Split gill fungus</name>
    <dbReference type="NCBI Taxonomy" id="578458"/>
    <lineage>
        <taxon>Eukaryota</taxon>
        <taxon>Fungi</taxon>
        <taxon>Dikarya</taxon>
        <taxon>Basidiomycota</taxon>
        <taxon>Agaricomycotina</taxon>
        <taxon>Agaricomycetes</taxon>
        <taxon>Agaricomycetidae</taxon>
        <taxon>Agaricales</taxon>
        <taxon>Schizophyllaceae</taxon>
        <taxon>Schizophyllum</taxon>
    </lineage>
</organism>
<dbReference type="GeneID" id="9585414"/>
<evidence type="ECO:0000256" key="1">
    <source>
        <dbReference type="SAM" id="Phobius"/>
    </source>
</evidence>